<dbReference type="PATRIC" id="fig|1420583.3.peg.3937"/>
<evidence type="ECO:0000313" key="3">
    <source>
        <dbReference type="Proteomes" id="UP000052232"/>
    </source>
</evidence>
<dbReference type="Proteomes" id="UP000052232">
    <property type="component" value="Unassembled WGS sequence"/>
</dbReference>
<dbReference type="Pfam" id="PF18538">
    <property type="entry name" value="DUF5624"/>
    <property type="match status" value="1"/>
</dbReference>
<reference evidence="2 3" key="1">
    <citation type="journal article" date="2015" name="G3 (Bethesda)">
        <title>Insights into Ongoing Evolution of the Hexachlorocyclohexane Catabolic Pathway from Comparative Genomics of Ten Sphingomonadaceae Strains.</title>
        <authorList>
            <person name="Pearce S.L."/>
            <person name="Oakeshott J.G."/>
            <person name="Pandey G."/>
        </authorList>
    </citation>
    <scope>NUCLEOTIDE SEQUENCE [LARGE SCALE GENOMIC DNA]</scope>
    <source>
        <strain evidence="2 3">LL01</strain>
    </source>
</reference>
<accession>A0A0J7XP60</accession>
<keyword evidence="3" id="KW-1185">Reference proteome</keyword>
<evidence type="ECO:0000313" key="2">
    <source>
        <dbReference type="EMBL" id="KMS53414.1"/>
    </source>
</evidence>
<name>A0A0J7XP60_9SPHN</name>
<organism evidence="2 3">
    <name type="scientific">Sphingobium cupriresistens LL01</name>
    <dbReference type="NCBI Taxonomy" id="1420583"/>
    <lineage>
        <taxon>Bacteria</taxon>
        <taxon>Pseudomonadati</taxon>
        <taxon>Pseudomonadota</taxon>
        <taxon>Alphaproteobacteria</taxon>
        <taxon>Sphingomonadales</taxon>
        <taxon>Sphingomonadaceae</taxon>
        <taxon>Sphingobium</taxon>
    </lineage>
</organism>
<dbReference type="STRING" id="1420583.V473_20640"/>
<protein>
    <recommendedName>
        <fullName evidence="1">DUF5624 domain-containing protein</fullName>
    </recommendedName>
</protein>
<gene>
    <name evidence="2" type="ORF">V473_20640</name>
</gene>
<feature type="domain" description="DUF5624" evidence="1">
    <location>
        <begin position="67"/>
        <end position="196"/>
    </location>
</feature>
<dbReference type="InterPro" id="IPR041132">
    <property type="entry name" value="DUF5624"/>
</dbReference>
<sequence>MRYETHPEFKMLFELFTSTPNSIGTQLQRRLGAAHADDPLLVATGSDLVLFPGSGQPPVTESFRLSTRGFFELTGVSHLGIAIPYLARLREAGFAGWESHARALITQCHSVRHVNSIAYWRDTVAVEAWAGLEDKITDLIDYSCAVTADYLERSLADPTLFDFEYMRANLLEGDGPDALPVPLNDMMAATFALVFLDTGYRIINWLHAQNIRWERLMVMISGRAGRPTAGVTWQTNSMCHLLYQASARKLNPERLLIAPHAPGLVLRELASPEFCARAEADYRHIWYSSLSSVEMSRLMWPDYPAFTKAVEAAPVVDPETRTVTEIPMVRSVHDRRAIISRLRHVMEDPAQQIAMAGSQFMIDQLCANGNRPELVEIPGFTHIHYPKGYAQRYAS</sequence>
<evidence type="ECO:0000259" key="1">
    <source>
        <dbReference type="Pfam" id="PF18538"/>
    </source>
</evidence>
<proteinExistence type="predicted"/>
<dbReference type="AlphaFoldDB" id="A0A0J7XP60"/>
<dbReference type="EMBL" id="JACT01000005">
    <property type="protein sequence ID" value="KMS53414.1"/>
    <property type="molecule type" value="Genomic_DNA"/>
</dbReference>
<comment type="caution">
    <text evidence="2">The sequence shown here is derived from an EMBL/GenBank/DDBJ whole genome shotgun (WGS) entry which is preliminary data.</text>
</comment>
<dbReference type="RefSeq" id="WP_066608639.1">
    <property type="nucleotide sequence ID" value="NZ_KQ130436.1"/>
</dbReference>